<evidence type="ECO:0000313" key="1">
    <source>
        <dbReference type="EMBL" id="EER12775.1"/>
    </source>
</evidence>
<protein>
    <submittedName>
        <fullName evidence="1">Uncharacterized protein</fullName>
    </submittedName>
</protein>
<dbReference type="Proteomes" id="UP000007800">
    <property type="component" value="Unassembled WGS sequence"/>
</dbReference>
<feature type="non-terminal residue" evidence="1">
    <location>
        <position position="55"/>
    </location>
</feature>
<dbReference type="OrthoDB" id="10491550at2759"/>
<accession>C5KRT4</accession>
<gene>
    <name evidence="1" type="ORF">Pmar_PMAR018029</name>
</gene>
<dbReference type="RefSeq" id="XP_002780980.1">
    <property type="nucleotide sequence ID" value="XM_002780934.1"/>
</dbReference>
<reference evidence="1 2" key="1">
    <citation type="submission" date="2008-07" db="EMBL/GenBank/DDBJ databases">
        <authorList>
            <person name="El-Sayed N."/>
            <person name="Caler E."/>
            <person name="Inman J."/>
            <person name="Amedeo P."/>
            <person name="Hass B."/>
            <person name="Wortman J."/>
        </authorList>
    </citation>
    <scope>NUCLEOTIDE SEQUENCE [LARGE SCALE GENOMIC DNA]</scope>
    <source>
        <strain evidence="2">ATCC 50983 / TXsc</strain>
    </source>
</reference>
<sequence length="55" mass="6144">MPHIGNFFELEEAFEDSRMDQALIDFILEGGTPAKEFVYHGGYWSDNFACIVGGA</sequence>
<proteinExistence type="predicted"/>
<organism evidence="2">
    <name type="scientific">Perkinsus marinus (strain ATCC 50983 / TXsc)</name>
    <dbReference type="NCBI Taxonomy" id="423536"/>
    <lineage>
        <taxon>Eukaryota</taxon>
        <taxon>Sar</taxon>
        <taxon>Alveolata</taxon>
        <taxon>Perkinsozoa</taxon>
        <taxon>Perkinsea</taxon>
        <taxon>Perkinsida</taxon>
        <taxon>Perkinsidae</taxon>
        <taxon>Perkinsus</taxon>
    </lineage>
</organism>
<keyword evidence="2" id="KW-1185">Reference proteome</keyword>
<dbReference type="InParanoid" id="C5KRT4"/>
<dbReference type="AlphaFoldDB" id="C5KRT4"/>
<name>C5KRT4_PERM5</name>
<evidence type="ECO:0000313" key="2">
    <source>
        <dbReference type="Proteomes" id="UP000007800"/>
    </source>
</evidence>
<dbReference type="EMBL" id="GG675931">
    <property type="protein sequence ID" value="EER12775.1"/>
    <property type="molecule type" value="Genomic_DNA"/>
</dbReference>
<dbReference type="GeneID" id="9058973"/>